<proteinExistence type="inferred from homology"/>
<evidence type="ECO:0000256" key="3">
    <source>
        <dbReference type="ARBA" id="ARBA00006743"/>
    </source>
</evidence>
<dbReference type="PANTHER" id="PTHR45754:SF3">
    <property type="entry name" value="METHYLENETETRAHYDROFOLATE REDUCTASE (NADPH)"/>
    <property type="match status" value="1"/>
</dbReference>
<keyword evidence="6 8" id="KW-0560">Oxidoreductase</keyword>
<accession>A0A402DS68</accession>
<dbReference type="InterPro" id="IPR003171">
    <property type="entry name" value="Mehydrof_redctse-like"/>
</dbReference>
<keyword evidence="11" id="KW-1185">Reference proteome</keyword>
<feature type="region of interest" description="Disordered" evidence="9">
    <location>
        <begin position="348"/>
        <end position="383"/>
    </location>
</feature>
<dbReference type="Pfam" id="PF02219">
    <property type="entry name" value="MTHFR"/>
    <property type="match status" value="1"/>
</dbReference>
<protein>
    <recommendedName>
        <fullName evidence="8">Methylenetetrahydrofolate reductase</fullName>
    </recommendedName>
</protein>
<organism evidence="10 11">
    <name type="scientific">Cellulomonas biazotea</name>
    <dbReference type="NCBI Taxonomy" id="1709"/>
    <lineage>
        <taxon>Bacteria</taxon>
        <taxon>Bacillati</taxon>
        <taxon>Actinomycetota</taxon>
        <taxon>Actinomycetes</taxon>
        <taxon>Micrococcales</taxon>
        <taxon>Cellulomonadaceae</taxon>
        <taxon>Cellulomonas</taxon>
    </lineage>
</organism>
<dbReference type="Proteomes" id="UP000289954">
    <property type="component" value="Unassembled WGS sequence"/>
</dbReference>
<keyword evidence="5 8" id="KW-0274">FAD</keyword>
<evidence type="ECO:0000256" key="7">
    <source>
        <dbReference type="ARBA" id="ARBA00048628"/>
    </source>
</evidence>
<comment type="similarity">
    <text evidence="3 8">Belongs to the methylenetetrahydrofolate reductase family.</text>
</comment>
<evidence type="ECO:0000256" key="9">
    <source>
        <dbReference type="SAM" id="MobiDB-lite"/>
    </source>
</evidence>
<evidence type="ECO:0000256" key="1">
    <source>
        <dbReference type="ARBA" id="ARBA00001974"/>
    </source>
</evidence>
<dbReference type="CDD" id="cd00537">
    <property type="entry name" value="MTHFR"/>
    <property type="match status" value="1"/>
</dbReference>
<reference evidence="10 11" key="1">
    <citation type="submission" date="2019-01" db="EMBL/GenBank/DDBJ databases">
        <title>Draft genome sequence of Cellulomonas takizawaensis strain TKZ-21.</title>
        <authorList>
            <person name="Yamamura H."/>
            <person name="Hayashi T."/>
            <person name="Hamada M."/>
            <person name="Serisawa Y."/>
            <person name="Matsuyama K."/>
            <person name="Nakagawa Y."/>
            <person name="Otoguro M."/>
            <person name="Yanagida F."/>
            <person name="Hayakawa M."/>
        </authorList>
    </citation>
    <scope>NUCLEOTIDE SEQUENCE [LARGE SCALE GENOMIC DNA]</scope>
    <source>
        <strain evidence="10 11">NBRC12680</strain>
    </source>
</reference>
<dbReference type="GO" id="GO:0005829">
    <property type="term" value="C:cytosol"/>
    <property type="evidence" value="ECO:0007669"/>
    <property type="project" value="TreeGrafter"/>
</dbReference>
<dbReference type="AlphaFoldDB" id="A0A402DS68"/>
<feature type="region of interest" description="Disordered" evidence="9">
    <location>
        <begin position="1"/>
        <end position="42"/>
    </location>
</feature>
<evidence type="ECO:0000256" key="8">
    <source>
        <dbReference type="RuleBase" id="RU003862"/>
    </source>
</evidence>
<evidence type="ECO:0000256" key="2">
    <source>
        <dbReference type="ARBA" id="ARBA00004777"/>
    </source>
</evidence>
<comment type="cofactor">
    <cofactor evidence="1 8">
        <name>FAD</name>
        <dbReference type="ChEBI" id="CHEBI:57692"/>
    </cofactor>
</comment>
<dbReference type="GO" id="GO:0071949">
    <property type="term" value="F:FAD binding"/>
    <property type="evidence" value="ECO:0007669"/>
    <property type="project" value="TreeGrafter"/>
</dbReference>
<feature type="compositionally biased region" description="Low complexity" evidence="9">
    <location>
        <begin position="354"/>
        <end position="374"/>
    </location>
</feature>
<dbReference type="SUPFAM" id="SSF51730">
    <property type="entry name" value="FAD-linked oxidoreductase"/>
    <property type="match status" value="1"/>
</dbReference>
<comment type="pathway">
    <text evidence="2 8">One-carbon metabolism; tetrahydrofolate interconversion.</text>
</comment>
<dbReference type="GO" id="GO:0106312">
    <property type="term" value="F:methylenetetrahydrofolate reductase (NADH) activity"/>
    <property type="evidence" value="ECO:0007669"/>
    <property type="project" value="UniProtKB-EC"/>
</dbReference>
<feature type="compositionally biased region" description="Low complexity" evidence="9">
    <location>
        <begin position="8"/>
        <end position="18"/>
    </location>
</feature>
<sequence length="383" mass="40236">MSAPTLGAASVPLSAPVPAEDPSTATADGTPSRRTTGPHVNGEVRPLAAVDRPTVSFELFPPRNPDAAPRLWDTIQHLADAHPDFVSVTYGASGKTRQTTRALVRRLLRETSLNPIAHLTCVGTSREEITTIVEEFLDEGARSFLALRGDPPVGQPDWQPHPDGLHTAGELVELLREIESRRCAGSPSQAVRARVRPLSIAVAAFPRGNAATGGTRAQDVASLLAKQEAGADFAITQVFFDAEAYLGLVAEARDAGVTIPIIPGIIPATDPARLLRVQDLTGVPVPRDLLDLLGAADDDLDRHRRGIRAGVDLVQGVLDGGAPGVHLYTFNQHHAALDLLEGAGLDGGARDGRQAAPGSARPIPTAAPAPTATDPTHEGQTPR</sequence>
<dbReference type="UniPathway" id="UPA00193"/>
<dbReference type="InterPro" id="IPR029041">
    <property type="entry name" value="FAD-linked_oxidoreductase-like"/>
</dbReference>
<feature type="compositionally biased region" description="Polar residues" evidence="9">
    <location>
        <begin position="23"/>
        <end position="35"/>
    </location>
</feature>
<evidence type="ECO:0000313" key="10">
    <source>
        <dbReference type="EMBL" id="GCE77000.1"/>
    </source>
</evidence>
<dbReference type="EMBL" id="BIMR01000161">
    <property type="protein sequence ID" value="GCE77000.1"/>
    <property type="molecule type" value="Genomic_DNA"/>
</dbReference>
<evidence type="ECO:0000313" key="11">
    <source>
        <dbReference type="Proteomes" id="UP000289954"/>
    </source>
</evidence>
<evidence type="ECO:0000256" key="6">
    <source>
        <dbReference type="ARBA" id="ARBA00023002"/>
    </source>
</evidence>
<keyword evidence="4 8" id="KW-0285">Flavoprotein</keyword>
<gene>
    <name evidence="10" type="ORF">CBZ_20560</name>
</gene>
<dbReference type="GO" id="GO:0035999">
    <property type="term" value="P:tetrahydrofolate interconversion"/>
    <property type="evidence" value="ECO:0007669"/>
    <property type="project" value="UniProtKB-UniPathway"/>
</dbReference>
<dbReference type="Gene3D" id="3.20.20.220">
    <property type="match status" value="1"/>
</dbReference>
<name>A0A402DS68_9CELL</name>
<evidence type="ECO:0000256" key="4">
    <source>
        <dbReference type="ARBA" id="ARBA00022630"/>
    </source>
</evidence>
<dbReference type="GO" id="GO:0009086">
    <property type="term" value="P:methionine biosynthetic process"/>
    <property type="evidence" value="ECO:0007669"/>
    <property type="project" value="TreeGrafter"/>
</dbReference>
<evidence type="ECO:0000256" key="5">
    <source>
        <dbReference type="ARBA" id="ARBA00022827"/>
    </source>
</evidence>
<dbReference type="PANTHER" id="PTHR45754">
    <property type="entry name" value="METHYLENETETRAHYDROFOLATE REDUCTASE"/>
    <property type="match status" value="1"/>
</dbReference>
<comment type="caution">
    <text evidence="10">The sequence shown here is derived from an EMBL/GenBank/DDBJ whole genome shotgun (WGS) entry which is preliminary data.</text>
</comment>
<comment type="catalytic activity">
    <reaction evidence="7">
        <text>(6S)-5-methyl-5,6,7,8-tetrahydrofolate + NAD(+) = (6R)-5,10-methylene-5,6,7,8-tetrahydrofolate + NADH + H(+)</text>
        <dbReference type="Rhea" id="RHEA:19821"/>
        <dbReference type="ChEBI" id="CHEBI:15378"/>
        <dbReference type="ChEBI" id="CHEBI:15636"/>
        <dbReference type="ChEBI" id="CHEBI:18608"/>
        <dbReference type="ChEBI" id="CHEBI:57540"/>
        <dbReference type="ChEBI" id="CHEBI:57945"/>
        <dbReference type="EC" id="1.5.1.54"/>
    </reaction>
    <physiologicalReaction direction="right-to-left" evidence="7">
        <dbReference type="Rhea" id="RHEA:19823"/>
    </physiologicalReaction>
</comment>